<gene>
    <name evidence="9" type="ORF">DES36_10368</name>
</gene>
<proteinExistence type="inferred from homology"/>
<dbReference type="PROSITE" id="PS50889">
    <property type="entry name" value="S4"/>
    <property type="match status" value="1"/>
</dbReference>
<dbReference type="SUPFAM" id="SSF55120">
    <property type="entry name" value="Pseudouridine synthase"/>
    <property type="match status" value="1"/>
</dbReference>
<evidence type="ECO:0000256" key="5">
    <source>
        <dbReference type="PIRSR" id="PIRSR606225-1"/>
    </source>
</evidence>
<dbReference type="InterPro" id="IPR006224">
    <property type="entry name" value="PsdUridine_synth_RluA-like_CS"/>
</dbReference>
<dbReference type="Pfam" id="PF01479">
    <property type="entry name" value="S4"/>
    <property type="match status" value="1"/>
</dbReference>
<keyword evidence="10" id="KW-1185">Reference proteome</keyword>
<evidence type="ECO:0000256" key="6">
    <source>
        <dbReference type="PROSITE-ProRule" id="PRU00182"/>
    </source>
</evidence>
<evidence type="ECO:0000313" key="10">
    <source>
        <dbReference type="Proteomes" id="UP000253490"/>
    </source>
</evidence>
<dbReference type="RefSeq" id="WP_113919742.1">
    <property type="nucleotide sequence ID" value="NZ_QNRX01000003.1"/>
</dbReference>
<dbReference type="Gene3D" id="3.30.2350.10">
    <property type="entry name" value="Pseudouridine synthase"/>
    <property type="match status" value="1"/>
</dbReference>
<evidence type="ECO:0000313" key="9">
    <source>
        <dbReference type="EMBL" id="RBP68307.1"/>
    </source>
</evidence>
<keyword evidence="3 6" id="KW-0694">RNA-binding</keyword>
<dbReference type="CDD" id="cd00165">
    <property type="entry name" value="S4"/>
    <property type="match status" value="1"/>
</dbReference>
<dbReference type="InterPro" id="IPR050188">
    <property type="entry name" value="RluA_PseudoU_synthase"/>
</dbReference>
<dbReference type="GO" id="GO:0003723">
    <property type="term" value="F:RNA binding"/>
    <property type="evidence" value="ECO:0007669"/>
    <property type="project" value="UniProtKB-KW"/>
</dbReference>
<dbReference type="SMART" id="SM00363">
    <property type="entry name" value="S4"/>
    <property type="match status" value="1"/>
</dbReference>
<dbReference type="InterPro" id="IPR006225">
    <property type="entry name" value="PsdUridine_synth_RluC/D"/>
</dbReference>
<dbReference type="Gene3D" id="3.10.290.10">
    <property type="entry name" value="RNA-binding S4 domain"/>
    <property type="match status" value="1"/>
</dbReference>
<evidence type="ECO:0000256" key="3">
    <source>
        <dbReference type="ARBA" id="ARBA00022884"/>
    </source>
</evidence>
<dbReference type="CDD" id="cd02869">
    <property type="entry name" value="PseudoU_synth_RluA_like"/>
    <property type="match status" value="1"/>
</dbReference>
<reference evidence="9 10" key="1">
    <citation type="submission" date="2018-06" db="EMBL/GenBank/DDBJ databases">
        <title>Genomic Encyclopedia of Type Strains, Phase IV (KMG-IV): sequencing the most valuable type-strain genomes for metagenomic binning, comparative biology and taxonomic classification.</title>
        <authorList>
            <person name="Goeker M."/>
        </authorList>
    </citation>
    <scope>NUCLEOTIDE SEQUENCE [LARGE SCALE GENOMIC DNA]</scope>
    <source>
        <strain evidence="9 10">DSM 22112</strain>
    </source>
</reference>
<protein>
    <recommendedName>
        <fullName evidence="7">Pseudouridine synthase</fullName>
        <ecNumber evidence="7">5.4.99.-</ecNumber>
    </recommendedName>
</protein>
<comment type="function">
    <text evidence="7">Responsible for synthesis of pseudouridine from uracil.</text>
</comment>
<evidence type="ECO:0000256" key="2">
    <source>
        <dbReference type="ARBA" id="ARBA00010876"/>
    </source>
</evidence>
<dbReference type="FunFam" id="3.30.2350.10:FF:000006">
    <property type="entry name" value="Pseudouridine synthase"/>
    <property type="match status" value="1"/>
</dbReference>
<dbReference type="Proteomes" id="UP000253490">
    <property type="component" value="Unassembled WGS sequence"/>
</dbReference>
<comment type="catalytic activity">
    <reaction evidence="1 7">
        <text>a uridine in RNA = a pseudouridine in RNA</text>
        <dbReference type="Rhea" id="RHEA:48348"/>
        <dbReference type="Rhea" id="RHEA-COMP:12068"/>
        <dbReference type="Rhea" id="RHEA-COMP:12069"/>
        <dbReference type="ChEBI" id="CHEBI:65314"/>
        <dbReference type="ChEBI" id="CHEBI:65315"/>
    </reaction>
</comment>
<dbReference type="AlphaFoldDB" id="A0A366IC07"/>
<dbReference type="GO" id="GO:0000455">
    <property type="term" value="P:enzyme-directed rRNA pseudouridine synthesis"/>
    <property type="evidence" value="ECO:0007669"/>
    <property type="project" value="UniProtKB-ARBA"/>
</dbReference>
<dbReference type="PANTHER" id="PTHR21600:SF44">
    <property type="entry name" value="RIBOSOMAL LARGE SUBUNIT PSEUDOURIDINE SYNTHASE D"/>
    <property type="match status" value="1"/>
</dbReference>
<organism evidence="9 10">
    <name type="scientific">Alkalibaculum bacchi</name>
    <dbReference type="NCBI Taxonomy" id="645887"/>
    <lineage>
        <taxon>Bacteria</taxon>
        <taxon>Bacillati</taxon>
        <taxon>Bacillota</taxon>
        <taxon>Clostridia</taxon>
        <taxon>Eubacteriales</taxon>
        <taxon>Eubacteriaceae</taxon>
        <taxon>Alkalibaculum</taxon>
    </lineage>
</organism>
<evidence type="ECO:0000256" key="4">
    <source>
        <dbReference type="ARBA" id="ARBA00023235"/>
    </source>
</evidence>
<dbReference type="PANTHER" id="PTHR21600">
    <property type="entry name" value="MITOCHONDRIAL RNA PSEUDOURIDINE SYNTHASE"/>
    <property type="match status" value="1"/>
</dbReference>
<evidence type="ECO:0000259" key="8">
    <source>
        <dbReference type="SMART" id="SM00363"/>
    </source>
</evidence>
<evidence type="ECO:0000256" key="1">
    <source>
        <dbReference type="ARBA" id="ARBA00000073"/>
    </source>
</evidence>
<feature type="active site" evidence="5">
    <location>
        <position position="139"/>
    </location>
</feature>
<dbReference type="PROSITE" id="PS01129">
    <property type="entry name" value="PSI_RLU"/>
    <property type="match status" value="1"/>
</dbReference>
<dbReference type="InterPro" id="IPR002942">
    <property type="entry name" value="S4_RNA-bd"/>
</dbReference>
<dbReference type="InterPro" id="IPR036986">
    <property type="entry name" value="S4_RNA-bd_sf"/>
</dbReference>
<evidence type="ECO:0000256" key="7">
    <source>
        <dbReference type="RuleBase" id="RU362028"/>
    </source>
</evidence>
<comment type="similarity">
    <text evidence="2 7">Belongs to the pseudouridine synthase RluA family.</text>
</comment>
<dbReference type="EC" id="5.4.99.-" evidence="7"/>
<dbReference type="InterPro" id="IPR020103">
    <property type="entry name" value="PsdUridine_synth_cat_dom_sf"/>
</dbReference>
<comment type="caution">
    <text evidence="9">The sequence shown here is derived from an EMBL/GenBank/DDBJ whole genome shotgun (WGS) entry which is preliminary data.</text>
</comment>
<dbReference type="SUPFAM" id="SSF55174">
    <property type="entry name" value="Alpha-L RNA-binding motif"/>
    <property type="match status" value="1"/>
</dbReference>
<keyword evidence="4 7" id="KW-0413">Isomerase</keyword>
<name>A0A366IC07_9FIRM</name>
<feature type="domain" description="RNA-binding S4" evidence="8">
    <location>
        <begin position="16"/>
        <end position="80"/>
    </location>
</feature>
<dbReference type="OrthoDB" id="9807829at2"/>
<dbReference type="Pfam" id="PF00849">
    <property type="entry name" value="PseudoU_synth_2"/>
    <property type="match status" value="1"/>
</dbReference>
<dbReference type="NCBIfam" id="TIGR00005">
    <property type="entry name" value="rluA_subfam"/>
    <property type="match status" value="1"/>
</dbReference>
<dbReference type="EMBL" id="QNRX01000003">
    <property type="protein sequence ID" value="RBP68307.1"/>
    <property type="molecule type" value="Genomic_DNA"/>
</dbReference>
<accession>A0A366IC07</accession>
<dbReference type="GO" id="GO:0120159">
    <property type="term" value="F:rRNA pseudouridine synthase activity"/>
    <property type="evidence" value="ECO:0007669"/>
    <property type="project" value="UniProtKB-ARBA"/>
</dbReference>
<sequence length="309" mass="34956">MEEKIELIVEESDEGMRIDQYISDNISQLSRTYIKKLIDDSKITVNGKEVKASYKLQGKDEVLINLPEPESLEIEPQNIPIDIVYEDNHVLVVNKPQGMVVHPAPGNYKDTLVNALLYHIDKLSDINGVLRPGIVHRIDKDTSGLLVVAKSDLAHKSLSVQLKEHTITRKYTALVEGIIQEETGIVDAPIGRHVKDRKKMTVTDRNAKDAKTHFKILKRFSKYTLIECKLETGRTHQIRVHMSYIGHPVVGDLTYGLKRQKLYSKGQLLHASTIGFTHPETGEYVEFSCPIPEYFEKVLQELGGNSSTF</sequence>
<dbReference type="InterPro" id="IPR006145">
    <property type="entry name" value="PsdUridine_synth_RsuA/RluA"/>
</dbReference>